<evidence type="ECO:0000256" key="5">
    <source>
        <dbReference type="ARBA" id="ARBA00023136"/>
    </source>
</evidence>
<feature type="transmembrane region" description="Helical" evidence="8">
    <location>
        <begin position="237"/>
        <end position="255"/>
    </location>
</feature>
<dbReference type="Gene3D" id="1.20.1070.10">
    <property type="entry name" value="Rhodopsin 7-helix transmembrane proteins"/>
    <property type="match status" value="1"/>
</dbReference>
<feature type="transmembrane region" description="Helical" evidence="8">
    <location>
        <begin position="134"/>
        <end position="157"/>
    </location>
</feature>
<dbReference type="PROSITE" id="PS50262">
    <property type="entry name" value="G_PROTEIN_RECEP_F1_2"/>
    <property type="match status" value="1"/>
</dbReference>
<evidence type="ECO:0000256" key="1">
    <source>
        <dbReference type="ARBA" id="ARBA00004141"/>
    </source>
</evidence>
<organism evidence="10 13">
    <name type="scientific">Adineta ricciae</name>
    <name type="common">Rotifer</name>
    <dbReference type="NCBI Taxonomy" id="249248"/>
    <lineage>
        <taxon>Eukaryota</taxon>
        <taxon>Metazoa</taxon>
        <taxon>Spiralia</taxon>
        <taxon>Gnathifera</taxon>
        <taxon>Rotifera</taxon>
        <taxon>Eurotatoria</taxon>
        <taxon>Bdelloidea</taxon>
        <taxon>Adinetida</taxon>
        <taxon>Adinetidae</taxon>
        <taxon>Adineta</taxon>
    </lineage>
</organism>
<dbReference type="EMBL" id="CAJNOR010002804">
    <property type="protein sequence ID" value="CAF1342967.1"/>
    <property type="molecule type" value="Genomic_DNA"/>
</dbReference>
<feature type="transmembrane region" description="Helical" evidence="8">
    <location>
        <begin position="182"/>
        <end position="204"/>
    </location>
</feature>
<evidence type="ECO:0000256" key="3">
    <source>
        <dbReference type="ARBA" id="ARBA00022989"/>
    </source>
</evidence>
<keyword evidence="12" id="KW-1185">Reference proteome</keyword>
<evidence type="ECO:0000256" key="2">
    <source>
        <dbReference type="ARBA" id="ARBA00022692"/>
    </source>
</evidence>
<dbReference type="PANTHER" id="PTHR24243">
    <property type="entry name" value="G-PROTEIN COUPLED RECEPTOR"/>
    <property type="match status" value="1"/>
</dbReference>
<reference evidence="10" key="1">
    <citation type="submission" date="2021-02" db="EMBL/GenBank/DDBJ databases">
        <authorList>
            <person name="Nowell W R."/>
        </authorList>
    </citation>
    <scope>NUCLEOTIDE SEQUENCE</scope>
</reference>
<gene>
    <name evidence="10" type="ORF">EDS130_LOCUS1687</name>
    <name evidence="11" type="ORF">XAT740_LOCUS31058</name>
</gene>
<feature type="transmembrane region" description="Helical" evidence="8">
    <location>
        <begin position="53"/>
        <end position="79"/>
    </location>
</feature>
<sequence>MATIENSSVSLESVTKAIYRIGGPILFIFGIINCTINLIVFLRKAHRKNPCSIYLAAVNLMNLLYIFLSMSLACIAIGYDLNLYSRSLFICRFVNYGSYLFDILSSTYLILASIDRVFITSSNALTRQRSTRRLACISIATGTIFWMILLCHILIFMDIQEISPGYSICYYRAGVYVVVMNYYTLIIKMIVVPLVLIITGIWTTRNIREVRHRRILPDGSSMENREQFFYNRKDRQLITIIIADICLYVIWSGMLSISTIYQRISEIAAFARTNIYWIFLGAFIYNLTFCTNCYVYLIVSKKYRQEVKRIFLCK</sequence>
<keyword evidence="2 8" id="KW-0812">Transmembrane</keyword>
<feature type="transmembrane region" description="Helical" evidence="8">
    <location>
        <begin position="275"/>
        <end position="299"/>
    </location>
</feature>
<evidence type="ECO:0000313" key="13">
    <source>
        <dbReference type="Proteomes" id="UP000663852"/>
    </source>
</evidence>
<comment type="subcellular location">
    <subcellularLocation>
        <location evidence="1">Membrane</location>
        <topology evidence="1">Multi-pass membrane protein</topology>
    </subcellularLocation>
</comment>
<evidence type="ECO:0000256" key="8">
    <source>
        <dbReference type="SAM" id="Phobius"/>
    </source>
</evidence>
<dbReference type="AlphaFoldDB" id="A0A813NTG3"/>
<keyword evidence="6" id="KW-0675">Receptor</keyword>
<feature type="domain" description="G-protein coupled receptors family 1 profile" evidence="9">
    <location>
        <begin position="33"/>
        <end position="296"/>
    </location>
</feature>
<proteinExistence type="predicted"/>
<keyword evidence="7" id="KW-0807">Transducer</keyword>
<dbReference type="GO" id="GO:0005886">
    <property type="term" value="C:plasma membrane"/>
    <property type="evidence" value="ECO:0007669"/>
    <property type="project" value="TreeGrafter"/>
</dbReference>
<comment type="caution">
    <text evidence="10">The sequence shown here is derived from an EMBL/GenBank/DDBJ whole genome shotgun (WGS) entry which is preliminary data.</text>
</comment>
<feature type="transmembrane region" description="Helical" evidence="8">
    <location>
        <begin position="99"/>
        <end position="119"/>
    </location>
</feature>
<protein>
    <recommendedName>
        <fullName evidence="9">G-protein coupled receptors family 1 profile domain-containing protein</fullName>
    </recommendedName>
</protein>
<dbReference type="OrthoDB" id="10285409at2759"/>
<dbReference type="SUPFAM" id="SSF81321">
    <property type="entry name" value="Family A G protein-coupled receptor-like"/>
    <property type="match status" value="1"/>
</dbReference>
<feature type="transmembrane region" description="Helical" evidence="8">
    <location>
        <begin position="17"/>
        <end position="41"/>
    </location>
</feature>
<evidence type="ECO:0000259" key="9">
    <source>
        <dbReference type="PROSITE" id="PS50262"/>
    </source>
</evidence>
<dbReference type="Proteomes" id="UP000663828">
    <property type="component" value="Unassembled WGS sequence"/>
</dbReference>
<name>A0A813NTG3_ADIRI</name>
<dbReference type="EMBL" id="CAJNOJ010000004">
    <property type="protein sequence ID" value="CAF0740301.1"/>
    <property type="molecule type" value="Genomic_DNA"/>
</dbReference>
<evidence type="ECO:0000256" key="4">
    <source>
        <dbReference type="ARBA" id="ARBA00023040"/>
    </source>
</evidence>
<dbReference type="InterPro" id="IPR017452">
    <property type="entry name" value="GPCR_Rhodpsn_7TM"/>
</dbReference>
<evidence type="ECO:0000313" key="10">
    <source>
        <dbReference type="EMBL" id="CAF0740301.1"/>
    </source>
</evidence>
<keyword evidence="4" id="KW-0297">G-protein coupled receptor</keyword>
<evidence type="ECO:0000313" key="11">
    <source>
        <dbReference type="EMBL" id="CAF1342967.1"/>
    </source>
</evidence>
<dbReference type="PANTHER" id="PTHR24243:SF233">
    <property type="entry name" value="THYROTROPIN-RELEASING HORMONE RECEPTOR"/>
    <property type="match status" value="1"/>
</dbReference>
<keyword evidence="3 8" id="KW-1133">Transmembrane helix</keyword>
<dbReference type="Proteomes" id="UP000663852">
    <property type="component" value="Unassembled WGS sequence"/>
</dbReference>
<keyword evidence="5 8" id="KW-0472">Membrane</keyword>
<evidence type="ECO:0000256" key="6">
    <source>
        <dbReference type="ARBA" id="ARBA00023170"/>
    </source>
</evidence>
<evidence type="ECO:0000256" key="7">
    <source>
        <dbReference type="ARBA" id="ARBA00023224"/>
    </source>
</evidence>
<evidence type="ECO:0000313" key="12">
    <source>
        <dbReference type="Proteomes" id="UP000663828"/>
    </source>
</evidence>
<accession>A0A813NTG3</accession>
<dbReference type="GO" id="GO:0004930">
    <property type="term" value="F:G protein-coupled receptor activity"/>
    <property type="evidence" value="ECO:0007669"/>
    <property type="project" value="UniProtKB-KW"/>
</dbReference>